<organism evidence="1 2">
    <name type="scientific">Actinomadura hallensis</name>
    <dbReference type="NCBI Taxonomy" id="337895"/>
    <lineage>
        <taxon>Bacteria</taxon>
        <taxon>Bacillati</taxon>
        <taxon>Actinomycetota</taxon>
        <taxon>Actinomycetes</taxon>
        <taxon>Streptosporangiales</taxon>
        <taxon>Thermomonosporaceae</taxon>
        <taxon>Actinomadura</taxon>
    </lineage>
</organism>
<dbReference type="AlphaFoldDB" id="A0A543I7B0"/>
<reference evidence="1 2" key="1">
    <citation type="submission" date="2019-06" db="EMBL/GenBank/DDBJ databases">
        <title>Sequencing the genomes of 1000 actinobacteria strains.</title>
        <authorList>
            <person name="Klenk H.-P."/>
        </authorList>
    </citation>
    <scope>NUCLEOTIDE SEQUENCE [LARGE SCALE GENOMIC DNA]</scope>
    <source>
        <strain evidence="1 2">DSM 45043</strain>
    </source>
</reference>
<gene>
    <name evidence="1" type="ORF">FHX41_0057</name>
</gene>
<protein>
    <submittedName>
        <fullName evidence="1">Uncharacterized protein</fullName>
    </submittedName>
</protein>
<accession>A0A543I7B0</accession>
<evidence type="ECO:0000313" key="1">
    <source>
        <dbReference type="EMBL" id="TQM66484.1"/>
    </source>
</evidence>
<evidence type="ECO:0000313" key="2">
    <source>
        <dbReference type="Proteomes" id="UP000316706"/>
    </source>
</evidence>
<sequence length="234" mass="25069">MGERWITKNGQRIRIDDGGGGKAVAAGVAAIMMMGGGGFAGGAGAAGTGGAGAGGAGASPVSVKTFNARKGAAKRSARKGNADKAWRRLKMRQVKRLRPQRERGCLRFTWGEVRRTAVRNPCTSLDRTLFAIADRKGNTALITVSWVRFRNSGDRRRFQRVIDVYGTGDIKPLAASKLGFAGIRFTGRYYHSIPRSARLTVAEAEAVKGAFHPKVLDGFAQIAAELPNPTGRRR</sequence>
<proteinExistence type="predicted"/>
<name>A0A543I7B0_9ACTN</name>
<dbReference type="EMBL" id="VFPO01000001">
    <property type="protein sequence ID" value="TQM66484.1"/>
    <property type="molecule type" value="Genomic_DNA"/>
</dbReference>
<dbReference type="RefSeq" id="WP_141965577.1">
    <property type="nucleotide sequence ID" value="NZ_VFPO01000001.1"/>
</dbReference>
<keyword evidence="2" id="KW-1185">Reference proteome</keyword>
<comment type="caution">
    <text evidence="1">The sequence shown here is derived from an EMBL/GenBank/DDBJ whole genome shotgun (WGS) entry which is preliminary data.</text>
</comment>
<dbReference type="OrthoDB" id="3470137at2"/>
<dbReference type="Proteomes" id="UP000316706">
    <property type="component" value="Unassembled WGS sequence"/>
</dbReference>